<proteinExistence type="predicted"/>
<evidence type="ECO:0000256" key="1">
    <source>
        <dbReference type="SAM" id="Coils"/>
    </source>
</evidence>
<keyword evidence="1" id="KW-0175">Coiled coil</keyword>
<feature type="region of interest" description="Disordered" evidence="2">
    <location>
        <begin position="1"/>
        <end position="38"/>
    </location>
</feature>
<evidence type="ECO:0000256" key="2">
    <source>
        <dbReference type="SAM" id="MobiDB-lite"/>
    </source>
</evidence>
<reference evidence="3 4" key="1">
    <citation type="journal article" date="2013" name="Curr. Biol.">
        <title>The Genome of the Foraminiferan Reticulomyxa filosa.</title>
        <authorList>
            <person name="Glockner G."/>
            <person name="Hulsmann N."/>
            <person name="Schleicher M."/>
            <person name="Noegel A.A."/>
            <person name="Eichinger L."/>
            <person name="Gallinger C."/>
            <person name="Pawlowski J."/>
            <person name="Sierra R."/>
            <person name="Euteneuer U."/>
            <person name="Pillet L."/>
            <person name="Moustafa A."/>
            <person name="Platzer M."/>
            <person name="Groth M."/>
            <person name="Szafranski K."/>
            <person name="Schliwa M."/>
        </authorList>
    </citation>
    <scope>NUCLEOTIDE SEQUENCE [LARGE SCALE GENOMIC DNA]</scope>
</reference>
<gene>
    <name evidence="3" type="ORF">RFI_14115</name>
</gene>
<dbReference type="AlphaFoldDB" id="X6NAL0"/>
<dbReference type="Proteomes" id="UP000023152">
    <property type="component" value="Unassembled WGS sequence"/>
</dbReference>
<feature type="coiled-coil region" evidence="1">
    <location>
        <begin position="99"/>
        <end position="148"/>
    </location>
</feature>
<accession>X6NAL0</accession>
<name>X6NAL0_RETFI</name>
<evidence type="ECO:0000313" key="4">
    <source>
        <dbReference type="Proteomes" id="UP000023152"/>
    </source>
</evidence>
<dbReference type="EMBL" id="ASPP01010248">
    <property type="protein sequence ID" value="ETO23071.1"/>
    <property type="molecule type" value="Genomic_DNA"/>
</dbReference>
<keyword evidence="4" id="KW-1185">Reference proteome</keyword>
<sequence length="230" mass="26789">DLQANDQVKKVQEKKEIKEEKDLQANDQVKKVQEKETASEIRLTSLKSEPETSVNVSQQSHNTVWEKVQDSLFVFCFVLFSPKYLKTDALQMFANYEELRQLSQQIATEKEQVKTGQSNSTREIERFYEQLANQLQEWKRQARLYVEKTYDKSMEDLGSSIQKLHSTIAKINGSYSQALQQHVNGEPFEALTTIRTGLFSKKKKIFKQGKTKRKGRKKGNNDFIFIIQNK</sequence>
<feature type="non-terminal residue" evidence="3">
    <location>
        <position position="1"/>
    </location>
</feature>
<protein>
    <submittedName>
        <fullName evidence="3">Uncharacterized protein</fullName>
    </submittedName>
</protein>
<organism evidence="3 4">
    <name type="scientific">Reticulomyxa filosa</name>
    <dbReference type="NCBI Taxonomy" id="46433"/>
    <lineage>
        <taxon>Eukaryota</taxon>
        <taxon>Sar</taxon>
        <taxon>Rhizaria</taxon>
        <taxon>Retaria</taxon>
        <taxon>Foraminifera</taxon>
        <taxon>Monothalamids</taxon>
        <taxon>Reticulomyxidae</taxon>
        <taxon>Reticulomyxa</taxon>
    </lineage>
</organism>
<feature type="compositionally biased region" description="Basic and acidic residues" evidence="2">
    <location>
        <begin position="7"/>
        <end position="38"/>
    </location>
</feature>
<evidence type="ECO:0000313" key="3">
    <source>
        <dbReference type="EMBL" id="ETO23071.1"/>
    </source>
</evidence>
<comment type="caution">
    <text evidence="3">The sequence shown here is derived from an EMBL/GenBank/DDBJ whole genome shotgun (WGS) entry which is preliminary data.</text>
</comment>